<organism evidence="3 4">
    <name type="scientific">Roseivivax isoporae LMG 25204</name>
    <dbReference type="NCBI Taxonomy" id="1449351"/>
    <lineage>
        <taxon>Bacteria</taxon>
        <taxon>Pseudomonadati</taxon>
        <taxon>Pseudomonadota</taxon>
        <taxon>Alphaproteobacteria</taxon>
        <taxon>Rhodobacterales</taxon>
        <taxon>Roseobacteraceae</taxon>
        <taxon>Roseivivax</taxon>
    </lineage>
</organism>
<dbReference type="Pfam" id="PF13614">
    <property type="entry name" value="AAA_31"/>
    <property type="match status" value="1"/>
</dbReference>
<dbReference type="InterPro" id="IPR027417">
    <property type="entry name" value="P-loop_NTPase"/>
</dbReference>
<dbReference type="STRING" id="1449351.RISW2_10445"/>
<dbReference type="InterPro" id="IPR025669">
    <property type="entry name" value="AAA_dom"/>
</dbReference>
<feature type="domain" description="CobQ/CobB/MinD/ParA nucleotide binding" evidence="1">
    <location>
        <begin position="6"/>
        <end position="53"/>
    </location>
</feature>
<accession>X7F719</accession>
<gene>
    <name evidence="3" type="ORF">RISW2_10445</name>
</gene>
<evidence type="ECO:0000259" key="1">
    <source>
        <dbReference type="Pfam" id="PF01656"/>
    </source>
</evidence>
<dbReference type="OrthoDB" id="9804460at2"/>
<keyword evidence="4" id="KW-1185">Reference proteome</keyword>
<dbReference type="AlphaFoldDB" id="X7F719"/>
<dbReference type="InterPro" id="IPR002586">
    <property type="entry name" value="CobQ/CobB/MinD/ParA_Nub-bd_dom"/>
</dbReference>
<comment type="caution">
    <text evidence="3">The sequence shown here is derived from an EMBL/GenBank/DDBJ whole genome shotgun (WGS) entry which is preliminary data.</text>
</comment>
<dbReference type="Pfam" id="PF01656">
    <property type="entry name" value="CbiA"/>
    <property type="match status" value="1"/>
</dbReference>
<dbReference type="eggNOG" id="COG1192">
    <property type="taxonomic scope" value="Bacteria"/>
</dbReference>
<evidence type="ECO:0000313" key="4">
    <source>
        <dbReference type="Proteomes" id="UP000023430"/>
    </source>
</evidence>
<dbReference type="CDD" id="cd02042">
    <property type="entry name" value="ParAB_family"/>
    <property type="match status" value="1"/>
</dbReference>
<protein>
    <submittedName>
        <fullName evidence="3">Cobyrinic acid a,c-diamide synthase</fullName>
    </submittedName>
</protein>
<dbReference type="EMBL" id="JAME01000025">
    <property type="protein sequence ID" value="ETX27879.1"/>
    <property type="molecule type" value="Genomic_DNA"/>
</dbReference>
<reference evidence="3 4" key="1">
    <citation type="submission" date="2014-01" db="EMBL/GenBank/DDBJ databases">
        <title>Roseivivax isoporae LMG 25204 Genome Sequencing.</title>
        <authorList>
            <person name="Lai Q."/>
            <person name="Li G."/>
            <person name="Shao Z."/>
        </authorList>
    </citation>
    <scope>NUCLEOTIDE SEQUENCE [LARGE SCALE GENOMIC DNA]</scope>
    <source>
        <strain evidence="3 4">LMG 25204</strain>
    </source>
</reference>
<dbReference type="NCBIfam" id="NF041546">
    <property type="entry name" value="ParA_partition"/>
    <property type="match status" value="1"/>
</dbReference>
<evidence type="ECO:0000259" key="2">
    <source>
        <dbReference type="Pfam" id="PF13614"/>
    </source>
</evidence>
<dbReference type="PATRIC" id="fig|1449351.3.peg.3144"/>
<evidence type="ECO:0000313" key="3">
    <source>
        <dbReference type="EMBL" id="ETX27879.1"/>
    </source>
</evidence>
<dbReference type="PANTHER" id="PTHR13696">
    <property type="entry name" value="P-LOOP CONTAINING NUCLEOSIDE TRIPHOSPHATE HYDROLASE"/>
    <property type="match status" value="1"/>
</dbReference>
<sequence>MAGSVITVAQQKGGSGKTTLAANLAVGFLRRGQRVALIDTDPQGSLGRWFMTRLEAAGDAAPDMEFATSSAWGITYETRKLTAAHDVVIIDTPPKADSDLRPALRTADLVVVPVAMSHVDLWATEGVLDLARREGKEVLVVMNRARAGTRLGAEVAQKAEELAARIARAQFGNRVVYAEALGQGRGAAEGAKGPAREEVDALTAEVAEILRNG</sequence>
<dbReference type="Proteomes" id="UP000023430">
    <property type="component" value="Unassembled WGS sequence"/>
</dbReference>
<dbReference type="PIRSF" id="PIRSF009320">
    <property type="entry name" value="Nuc_binding_HP_1000"/>
    <property type="match status" value="1"/>
</dbReference>
<proteinExistence type="predicted"/>
<dbReference type="InterPro" id="IPR048089">
    <property type="entry name" value="McdA"/>
</dbReference>
<dbReference type="InterPro" id="IPR050678">
    <property type="entry name" value="DNA_Partitioning_ATPase"/>
</dbReference>
<name>X7F719_9RHOB</name>
<dbReference type="RefSeq" id="WP_043772963.1">
    <property type="nucleotide sequence ID" value="NZ_JAME01000025.1"/>
</dbReference>
<dbReference type="Gene3D" id="3.40.50.300">
    <property type="entry name" value="P-loop containing nucleotide triphosphate hydrolases"/>
    <property type="match status" value="1"/>
</dbReference>
<dbReference type="PANTHER" id="PTHR13696:SF96">
    <property type="entry name" value="COBQ_COBB_MIND_PARA NUCLEOTIDE BINDING DOMAIN-CONTAINING PROTEIN"/>
    <property type="match status" value="1"/>
</dbReference>
<dbReference type="SUPFAM" id="SSF52540">
    <property type="entry name" value="P-loop containing nucleoside triphosphate hydrolases"/>
    <property type="match status" value="1"/>
</dbReference>
<feature type="domain" description="AAA" evidence="2">
    <location>
        <begin position="78"/>
        <end position="131"/>
    </location>
</feature>